<evidence type="ECO:0000256" key="4">
    <source>
        <dbReference type="ARBA" id="ARBA00023235"/>
    </source>
</evidence>
<keyword evidence="9" id="KW-1185">Reference proteome</keyword>
<feature type="domain" description="Pseudouridine synthase II N-terminal" evidence="6">
    <location>
        <begin position="23"/>
        <end position="179"/>
    </location>
</feature>
<dbReference type="InterPro" id="IPR020103">
    <property type="entry name" value="PsdUridine_synth_cat_dom_sf"/>
</dbReference>
<dbReference type="GO" id="GO:0003723">
    <property type="term" value="F:RNA binding"/>
    <property type="evidence" value="ECO:0007669"/>
    <property type="project" value="InterPro"/>
</dbReference>
<gene>
    <name evidence="5" type="primary">truB</name>
    <name evidence="8" type="ORF">FC56_GL000477</name>
</gene>
<evidence type="ECO:0000256" key="5">
    <source>
        <dbReference type="HAMAP-Rule" id="MF_01080"/>
    </source>
</evidence>
<dbReference type="Gene3D" id="3.30.2350.10">
    <property type="entry name" value="Pseudouridine synthase"/>
    <property type="match status" value="1"/>
</dbReference>
<evidence type="ECO:0000259" key="7">
    <source>
        <dbReference type="Pfam" id="PF16198"/>
    </source>
</evidence>
<feature type="active site" description="Nucleophile" evidence="5">
    <location>
        <position position="38"/>
    </location>
</feature>
<name>A0A0R2CPN2_9LACO</name>
<dbReference type="GO" id="GO:0031119">
    <property type="term" value="P:tRNA pseudouridine synthesis"/>
    <property type="evidence" value="ECO:0007669"/>
    <property type="project" value="UniProtKB-UniRule"/>
</dbReference>
<dbReference type="STRING" id="1423802.FC56_GL000477"/>
<organism evidence="8 9">
    <name type="scientific">Lentilactobacillus senioris DSM 24302 = JCM 17472</name>
    <dbReference type="NCBI Taxonomy" id="1423802"/>
    <lineage>
        <taxon>Bacteria</taxon>
        <taxon>Bacillati</taxon>
        <taxon>Bacillota</taxon>
        <taxon>Bacilli</taxon>
        <taxon>Lactobacillales</taxon>
        <taxon>Lactobacillaceae</taxon>
        <taxon>Lentilactobacillus</taxon>
    </lineage>
</organism>
<keyword evidence="4 5" id="KW-0413">Isomerase</keyword>
<dbReference type="InterPro" id="IPR014780">
    <property type="entry name" value="tRNA_psdUridine_synth_TruB"/>
</dbReference>
<dbReference type="InterPro" id="IPR032819">
    <property type="entry name" value="TruB_C"/>
</dbReference>
<dbReference type="Proteomes" id="UP000051256">
    <property type="component" value="Unassembled WGS sequence"/>
</dbReference>
<evidence type="ECO:0000313" key="8">
    <source>
        <dbReference type="EMBL" id="KRM93759.1"/>
    </source>
</evidence>
<sequence>MDGLIALYKERGMTSFDAIRALRKILHTKKIGHTGTLDPDVDGVLPICVGEATKISEIVMNSGKIYRGSITLGLATDTEDLSGNVIEQQAITTPLTDDEINAVLAQLTGTIEQIPPMYSAVKVNGRKLYEYAREGIEVERKPRKITVTSFKQSKPATYDTEQQRQTIYFEVACSKGTYVRTLATDFGKLINVPAVMSDLTRIQSGGFNIDQTTTLQQVAEAQENNDLTSVLKPLNEALKQFPELNIDEAQNEKVHHGAFIKGNQVDPKPEIVRIMYQNQLLALYRWDVDKKLYRPYKMFIHS</sequence>
<comment type="similarity">
    <text evidence="2 5">Belongs to the pseudouridine synthase TruB family. Type 1 subfamily.</text>
</comment>
<dbReference type="GO" id="GO:1990481">
    <property type="term" value="P:mRNA pseudouridine synthesis"/>
    <property type="evidence" value="ECO:0007669"/>
    <property type="project" value="TreeGrafter"/>
</dbReference>
<dbReference type="EMBL" id="AYZR01000008">
    <property type="protein sequence ID" value="KRM93759.1"/>
    <property type="molecule type" value="Genomic_DNA"/>
</dbReference>
<comment type="catalytic activity">
    <reaction evidence="1 5">
        <text>uridine(55) in tRNA = pseudouridine(55) in tRNA</text>
        <dbReference type="Rhea" id="RHEA:42532"/>
        <dbReference type="Rhea" id="RHEA-COMP:10101"/>
        <dbReference type="Rhea" id="RHEA-COMP:10102"/>
        <dbReference type="ChEBI" id="CHEBI:65314"/>
        <dbReference type="ChEBI" id="CHEBI:65315"/>
        <dbReference type="EC" id="5.4.99.25"/>
    </reaction>
</comment>
<dbReference type="Pfam" id="PF01509">
    <property type="entry name" value="TruB_N"/>
    <property type="match status" value="1"/>
</dbReference>
<dbReference type="Pfam" id="PF16198">
    <property type="entry name" value="TruB_C_2"/>
    <property type="match status" value="1"/>
</dbReference>
<dbReference type="PANTHER" id="PTHR13767:SF2">
    <property type="entry name" value="PSEUDOURIDYLATE SYNTHASE TRUB1"/>
    <property type="match status" value="1"/>
</dbReference>
<proteinExistence type="inferred from homology"/>
<evidence type="ECO:0000259" key="6">
    <source>
        <dbReference type="Pfam" id="PF01509"/>
    </source>
</evidence>
<accession>A0A0R2CPN2</accession>
<reference evidence="8 9" key="1">
    <citation type="journal article" date="2015" name="Genome Announc.">
        <title>Expanding the biotechnology potential of lactobacilli through comparative genomics of 213 strains and associated genera.</title>
        <authorList>
            <person name="Sun Z."/>
            <person name="Harris H.M."/>
            <person name="McCann A."/>
            <person name="Guo C."/>
            <person name="Argimon S."/>
            <person name="Zhang W."/>
            <person name="Yang X."/>
            <person name="Jeffery I.B."/>
            <person name="Cooney J.C."/>
            <person name="Kagawa T.F."/>
            <person name="Liu W."/>
            <person name="Song Y."/>
            <person name="Salvetti E."/>
            <person name="Wrobel A."/>
            <person name="Rasinkangas P."/>
            <person name="Parkhill J."/>
            <person name="Rea M.C."/>
            <person name="O'Sullivan O."/>
            <person name="Ritari J."/>
            <person name="Douillard F.P."/>
            <person name="Paul Ross R."/>
            <person name="Yang R."/>
            <person name="Briner A.E."/>
            <person name="Felis G.E."/>
            <person name="de Vos W.M."/>
            <person name="Barrangou R."/>
            <person name="Klaenhammer T.R."/>
            <person name="Caufield P.W."/>
            <person name="Cui Y."/>
            <person name="Zhang H."/>
            <person name="O'Toole P.W."/>
        </authorList>
    </citation>
    <scope>NUCLEOTIDE SEQUENCE [LARGE SCALE GENOMIC DNA]</scope>
    <source>
        <strain evidence="8 9">DSM 24302</strain>
    </source>
</reference>
<dbReference type="NCBIfam" id="TIGR00431">
    <property type="entry name" value="TruB"/>
    <property type="match status" value="1"/>
</dbReference>
<feature type="domain" description="tRNA pseudouridylate synthase B C-terminal" evidence="7">
    <location>
        <begin position="180"/>
        <end position="238"/>
    </location>
</feature>
<comment type="function">
    <text evidence="5">Responsible for synthesis of pseudouridine from uracil-55 in the psi GC loop of transfer RNAs.</text>
</comment>
<dbReference type="FunFam" id="3.30.2350.10:FF:000011">
    <property type="entry name" value="tRNA pseudouridine synthase B"/>
    <property type="match status" value="1"/>
</dbReference>
<dbReference type="InterPro" id="IPR002501">
    <property type="entry name" value="PsdUridine_synth_N"/>
</dbReference>
<dbReference type="AlphaFoldDB" id="A0A0R2CPN2"/>
<evidence type="ECO:0000256" key="3">
    <source>
        <dbReference type="ARBA" id="ARBA00022694"/>
    </source>
</evidence>
<dbReference type="HAMAP" id="MF_01080">
    <property type="entry name" value="TruB_bact"/>
    <property type="match status" value="1"/>
</dbReference>
<evidence type="ECO:0000313" key="9">
    <source>
        <dbReference type="Proteomes" id="UP000051256"/>
    </source>
</evidence>
<protein>
    <recommendedName>
        <fullName evidence="5">tRNA pseudouridine synthase B</fullName>
        <ecNumber evidence="5">5.4.99.25</ecNumber>
    </recommendedName>
    <alternativeName>
        <fullName evidence="5">tRNA pseudouridine(55) synthase</fullName>
        <shortName evidence="5">Psi55 synthase</shortName>
    </alternativeName>
    <alternativeName>
        <fullName evidence="5">tRNA pseudouridylate synthase</fullName>
    </alternativeName>
    <alternativeName>
        <fullName evidence="5">tRNA-uridine isomerase</fullName>
    </alternativeName>
</protein>
<evidence type="ECO:0000256" key="1">
    <source>
        <dbReference type="ARBA" id="ARBA00000385"/>
    </source>
</evidence>
<dbReference type="CDD" id="cd02573">
    <property type="entry name" value="PseudoU_synth_EcTruB"/>
    <property type="match status" value="1"/>
</dbReference>
<dbReference type="RefSeq" id="WP_056978275.1">
    <property type="nucleotide sequence ID" value="NZ_AYZR01000008.1"/>
</dbReference>
<dbReference type="PATRIC" id="fig|1423802.4.peg.487"/>
<dbReference type="SUPFAM" id="SSF55120">
    <property type="entry name" value="Pseudouridine synthase"/>
    <property type="match status" value="1"/>
</dbReference>
<keyword evidence="3 5" id="KW-0819">tRNA processing</keyword>
<evidence type="ECO:0000256" key="2">
    <source>
        <dbReference type="ARBA" id="ARBA00005642"/>
    </source>
</evidence>
<dbReference type="PANTHER" id="PTHR13767">
    <property type="entry name" value="TRNA-PSEUDOURIDINE SYNTHASE"/>
    <property type="match status" value="1"/>
</dbReference>
<dbReference type="GO" id="GO:0160148">
    <property type="term" value="F:tRNA pseudouridine(55) synthase activity"/>
    <property type="evidence" value="ECO:0007669"/>
    <property type="project" value="UniProtKB-EC"/>
</dbReference>
<dbReference type="EC" id="5.4.99.25" evidence="5"/>
<comment type="caution">
    <text evidence="8">The sequence shown here is derived from an EMBL/GenBank/DDBJ whole genome shotgun (WGS) entry which is preliminary data.</text>
</comment>